<proteinExistence type="predicted"/>
<organism evidence="1 2">
    <name type="scientific">Nephila pilipes</name>
    <name type="common">Giant wood spider</name>
    <name type="synonym">Nephila maculata</name>
    <dbReference type="NCBI Taxonomy" id="299642"/>
    <lineage>
        <taxon>Eukaryota</taxon>
        <taxon>Metazoa</taxon>
        <taxon>Ecdysozoa</taxon>
        <taxon>Arthropoda</taxon>
        <taxon>Chelicerata</taxon>
        <taxon>Arachnida</taxon>
        <taxon>Araneae</taxon>
        <taxon>Araneomorphae</taxon>
        <taxon>Entelegynae</taxon>
        <taxon>Araneoidea</taxon>
        <taxon>Nephilidae</taxon>
        <taxon>Nephila</taxon>
    </lineage>
</organism>
<name>A0A8X6PF11_NEPPI</name>
<dbReference type="AlphaFoldDB" id="A0A8X6PF11"/>
<keyword evidence="2" id="KW-1185">Reference proteome</keyword>
<comment type="caution">
    <text evidence="1">The sequence shown here is derived from an EMBL/GenBank/DDBJ whole genome shotgun (WGS) entry which is preliminary data.</text>
</comment>
<dbReference type="EMBL" id="BMAW01069036">
    <property type="protein sequence ID" value="GFT67037.1"/>
    <property type="molecule type" value="Genomic_DNA"/>
</dbReference>
<evidence type="ECO:0000313" key="1">
    <source>
        <dbReference type="EMBL" id="GFT67037.1"/>
    </source>
</evidence>
<dbReference type="Proteomes" id="UP000887013">
    <property type="component" value="Unassembled WGS sequence"/>
</dbReference>
<evidence type="ECO:0000313" key="2">
    <source>
        <dbReference type="Proteomes" id="UP000887013"/>
    </source>
</evidence>
<accession>A0A8X6PF11</accession>
<sequence length="112" mass="13115">MNRKEYGLSLDTSLAMTKMNLVATSLDGGFPERSIQFFLNVSAAECAKEFCFLFISFQIIYWLVEECYLGGGSRQLRRRSFWSILFGEMALEKHILRLEDVDKHNHLCRLRR</sequence>
<reference evidence="1" key="1">
    <citation type="submission" date="2020-08" db="EMBL/GenBank/DDBJ databases">
        <title>Multicomponent nature underlies the extraordinary mechanical properties of spider dragline silk.</title>
        <authorList>
            <person name="Kono N."/>
            <person name="Nakamura H."/>
            <person name="Mori M."/>
            <person name="Yoshida Y."/>
            <person name="Ohtoshi R."/>
            <person name="Malay A.D."/>
            <person name="Moran D.A.P."/>
            <person name="Tomita M."/>
            <person name="Numata K."/>
            <person name="Arakawa K."/>
        </authorList>
    </citation>
    <scope>NUCLEOTIDE SEQUENCE</scope>
</reference>
<gene>
    <name evidence="1" type="ORF">NPIL_405441</name>
</gene>
<protein>
    <submittedName>
        <fullName evidence="1">Uncharacterized protein</fullName>
    </submittedName>
</protein>